<dbReference type="Gene3D" id="3.40.50.360">
    <property type="match status" value="1"/>
</dbReference>
<feature type="chain" id="PRO_5046736592" description="Flavodoxin-like domain-containing protein" evidence="1">
    <location>
        <begin position="21"/>
        <end position="189"/>
    </location>
</feature>
<keyword evidence="1" id="KW-0732">Signal</keyword>
<feature type="signal peptide" evidence="1">
    <location>
        <begin position="1"/>
        <end position="20"/>
    </location>
</feature>
<evidence type="ECO:0000256" key="1">
    <source>
        <dbReference type="SAM" id="SignalP"/>
    </source>
</evidence>
<name>A0ABR8VAM4_9BACT</name>
<feature type="domain" description="Flavodoxin-like" evidence="2">
    <location>
        <begin position="41"/>
        <end position="189"/>
    </location>
</feature>
<dbReference type="PROSITE" id="PS50902">
    <property type="entry name" value="FLAVODOXIN_LIKE"/>
    <property type="match status" value="1"/>
</dbReference>
<dbReference type="EMBL" id="JACSPQ010000002">
    <property type="protein sequence ID" value="MBD8001824.1"/>
    <property type="molecule type" value="Genomic_DNA"/>
</dbReference>
<dbReference type="PROSITE" id="PS51257">
    <property type="entry name" value="PROKAR_LIPOPROTEIN"/>
    <property type="match status" value="1"/>
</dbReference>
<comment type="caution">
    <text evidence="3">The sequence shown here is derived from an EMBL/GenBank/DDBJ whole genome shotgun (WGS) entry which is preliminary data.</text>
</comment>
<evidence type="ECO:0000313" key="3">
    <source>
        <dbReference type="EMBL" id="MBD8001824.1"/>
    </source>
</evidence>
<gene>
    <name evidence="3" type="ORF">H9626_06255</name>
</gene>
<dbReference type="Proteomes" id="UP000616346">
    <property type="component" value="Unassembled WGS sequence"/>
</dbReference>
<keyword evidence="4" id="KW-1185">Reference proteome</keyword>
<evidence type="ECO:0000313" key="4">
    <source>
        <dbReference type="Proteomes" id="UP000616346"/>
    </source>
</evidence>
<dbReference type="SUPFAM" id="SSF52218">
    <property type="entry name" value="Flavoproteins"/>
    <property type="match status" value="1"/>
</dbReference>
<sequence length="189" mass="21591">MRKFYLLVLAALTVCFVTSCQDDFNPNYPADEVEYDGNRRILVAYFSQTGNTERLANQIVEATGADVYRIQPSEPYAVNPYDDSDRIQNESYNDLRPGVANLPTDVDDYDVVFVGSPIWWHNPAMVVCTFLENYDLGGKIIVPFFTYGSTEYLQQSVEKIHEVTLSATHLRTYSGGDVEEWLRTIHIIR</sequence>
<protein>
    <recommendedName>
        <fullName evidence="2">Flavodoxin-like domain-containing protein</fullName>
    </recommendedName>
</protein>
<dbReference type="PANTHER" id="PTHR39201:SF1">
    <property type="entry name" value="FLAVODOXIN-LIKE DOMAIN-CONTAINING PROTEIN"/>
    <property type="match status" value="1"/>
</dbReference>
<dbReference type="Pfam" id="PF12682">
    <property type="entry name" value="Flavodoxin_4"/>
    <property type="match status" value="1"/>
</dbReference>
<dbReference type="PANTHER" id="PTHR39201">
    <property type="entry name" value="EXPORTED PROTEIN-RELATED"/>
    <property type="match status" value="1"/>
</dbReference>
<proteinExistence type="predicted"/>
<dbReference type="RefSeq" id="WP_191709950.1">
    <property type="nucleotide sequence ID" value="NZ_JACSPQ010000002.1"/>
</dbReference>
<dbReference type="InterPro" id="IPR029039">
    <property type="entry name" value="Flavoprotein-like_sf"/>
</dbReference>
<dbReference type="InterPro" id="IPR008254">
    <property type="entry name" value="Flavodoxin/NO_synth"/>
</dbReference>
<accession>A0ABR8VAM4</accession>
<reference evidence="3 4" key="1">
    <citation type="submission" date="2020-08" db="EMBL/GenBank/DDBJ databases">
        <title>A Genomic Blueprint of the Chicken Gut Microbiome.</title>
        <authorList>
            <person name="Gilroy R."/>
            <person name="Ravi A."/>
            <person name="Getino M."/>
            <person name="Pursley I."/>
            <person name="Horton D.L."/>
            <person name="Alikhan N.-F."/>
            <person name="Baker D."/>
            <person name="Gharbi K."/>
            <person name="Hall N."/>
            <person name="Watson M."/>
            <person name="Adriaenssens E.M."/>
            <person name="Foster-Nyarko E."/>
            <person name="Jarju S."/>
            <person name="Secka A."/>
            <person name="Antonio M."/>
            <person name="Oren A."/>
            <person name="Chaudhuri R."/>
            <person name="La Ragione R.M."/>
            <person name="Hildebrand F."/>
            <person name="Pallen M.J."/>
        </authorList>
    </citation>
    <scope>NUCLEOTIDE SEQUENCE [LARGE SCALE GENOMIC DNA]</scope>
    <source>
        <strain evidence="3 4">Sa1YUN3</strain>
    </source>
</reference>
<organism evidence="3 4">
    <name type="scientific">Phocaeicola faecium</name>
    <dbReference type="NCBI Taxonomy" id="2762213"/>
    <lineage>
        <taxon>Bacteria</taxon>
        <taxon>Pseudomonadati</taxon>
        <taxon>Bacteroidota</taxon>
        <taxon>Bacteroidia</taxon>
        <taxon>Bacteroidales</taxon>
        <taxon>Bacteroidaceae</taxon>
        <taxon>Phocaeicola</taxon>
    </lineage>
</organism>
<evidence type="ECO:0000259" key="2">
    <source>
        <dbReference type="PROSITE" id="PS50902"/>
    </source>
</evidence>